<evidence type="ECO:0000313" key="2">
    <source>
        <dbReference type="EMBL" id="UYV96912.1"/>
    </source>
</evidence>
<organism evidence="2 3">
    <name type="scientific">Paenarthrobacter ureafaciens</name>
    <dbReference type="NCBI Taxonomy" id="37931"/>
    <lineage>
        <taxon>Bacteria</taxon>
        <taxon>Bacillati</taxon>
        <taxon>Actinomycetota</taxon>
        <taxon>Actinomycetes</taxon>
        <taxon>Micrococcales</taxon>
        <taxon>Micrococcaceae</taxon>
        <taxon>Paenarthrobacter</taxon>
    </lineage>
</organism>
<sequence>MTTPAETTSAAESGAPTSAVEQRLAELGLTLPEVAAPVAAYVPAVVSGSYVYTSGQLPFINGKLEATGKVSTGELGTSDEPTVDPEDAKRYAAVCAINALAAVKSVIGDLDRVTRIVKVVGFVSSDPTFTGQPGVINGASELLGQVFGDAGIHARSAVGVAVLPLDSPVEVELIAEFS</sequence>
<dbReference type="PANTHER" id="PTHR43760:SF1">
    <property type="entry name" value="ENDORIBONUCLEASE L-PSP_CHORISMATE MUTASE-LIKE DOMAIN-CONTAINING PROTEIN"/>
    <property type="match status" value="1"/>
</dbReference>
<proteinExistence type="predicted"/>
<accession>A0AAX3EFP6</accession>
<evidence type="ECO:0000259" key="1">
    <source>
        <dbReference type="Pfam" id="PF14588"/>
    </source>
</evidence>
<dbReference type="RefSeq" id="WP_021473785.1">
    <property type="nucleotide sequence ID" value="NZ_CP014574.1"/>
</dbReference>
<dbReference type="Proteomes" id="UP001163293">
    <property type="component" value="Chromosome"/>
</dbReference>
<protein>
    <submittedName>
        <fullName evidence="2">RidA family protein</fullName>
    </submittedName>
</protein>
<reference evidence="2" key="1">
    <citation type="submission" date="2022-07" db="EMBL/GenBank/DDBJ databases">
        <authorList>
            <person name="Wu T."/>
        </authorList>
    </citation>
    <scope>NUCLEOTIDE SEQUENCE</scope>
    <source>
        <strain evidence="2">SD-1</strain>
    </source>
</reference>
<feature type="domain" description="Endoribonuclease L-PSP/chorismate mutase-like" evidence="1">
    <location>
        <begin position="21"/>
        <end position="176"/>
    </location>
</feature>
<name>A0AAX3EFP6_PAEUR</name>
<dbReference type="PANTHER" id="PTHR43760">
    <property type="entry name" value="ENDORIBONUCLEASE-RELATED"/>
    <property type="match status" value="1"/>
</dbReference>
<evidence type="ECO:0000313" key="3">
    <source>
        <dbReference type="Proteomes" id="UP001163293"/>
    </source>
</evidence>
<dbReference type="EMBL" id="CP101185">
    <property type="protein sequence ID" value="UYV96912.1"/>
    <property type="molecule type" value="Genomic_DNA"/>
</dbReference>
<dbReference type="InterPro" id="IPR035959">
    <property type="entry name" value="RutC-like_sf"/>
</dbReference>
<dbReference type="SUPFAM" id="SSF55298">
    <property type="entry name" value="YjgF-like"/>
    <property type="match status" value="1"/>
</dbReference>
<dbReference type="Pfam" id="PF14588">
    <property type="entry name" value="YjgF_endoribonc"/>
    <property type="match status" value="1"/>
</dbReference>
<dbReference type="Gene3D" id="3.30.1330.40">
    <property type="entry name" value="RutC-like"/>
    <property type="match status" value="1"/>
</dbReference>
<gene>
    <name evidence="2" type="ORF">NL394_17950</name>
</gene>
<dbReference type="CDD" id="cd02199">
    <property type="entry name" value="YjgF_YER057c_UK114_like_1"/>
    <property type="match status" value="1"/>
</dbReference>
<dbReference type="InterPro" id="IPR013813">
    <property type="entry name" value="Endoribo_LPSP/chorism_mut-like"/>
</dbReference>
<dbReference type="AlphaFoldDB" id="A0AAX3EFP6"/>
<dbReference type="GeneID" id="79883673"/>
<keyword evidence="3" id="KW-1185">Reference proteome</keyword>